<dbReference type="InterPro" id="IPR018456">
    <property type="entry name" value="PTR2_symporter_CS"/>
</dbReference>
<keyword evidence="7 9" id="KW-0472">Membrane</keyword>
<comment type="caution">
    <text evidence="10">The sequence shown here is derived from an EMBL/GenBank/DDBJ whole genome shotgun (WGS) entry which is preliminary data.</text>
</comment>
<evidence type="ECO:0000256" key="3">
    <source>
        <dbReference type="ARBA" id="ARBA00022475"/>
    </source>
</evidence>
<feature type="transmembrane region" description="Helical" evidence="9">
    <location>
        <begin position="263"/>
        <end position="283"/>
    </location>
</feature>
<dbReference type="AlphaFoldDB" id="A0A6L9EDG3"/>
<dbReference type="PANTHER" id="PTHR23517">
    <property type="entry name" value="RESISTANCE PROTEIN MDTM, PUTATIVE-RELATED-RELATED"/>
    <property type="match status" value="1"/>
</dbReference>
<protein>
    <submittedName>
        <fullName evidence="10">MFS transporter</fullName>
    </submittedName>
</protein>
<name>A0A6L9EDG3_9FLAO</name>
<evidence type="ECO:0000313" key="11">
    <source>
        <dbReference type="Proteomes" id="UP000475249"/>
    </source>
</evidence>
<feature type="transmembrane region" description="Helical" evidence="9">
    <location>
        <begin position="99"/>
        <end position="120"/>
    </location>
</feature>
<gene>
    <name evidence="10" type="ORF">GTQ38_12420</name>
</gene>
<keyword evidence="3" id="KW-1003">Cell membrane</keyword>
<proteinExistence type="inferred from homology"/>
<feature type="transmembrane region" description="Helical" evidence="9">
    <location>
        <begin position="295"/>
        <end position="319"/>
    </location>
</feature>
<feature type="transmembrane region" description="Helical" evidence="9">
    <location>
        <begin position="339"/>
        <end position="361"/>
    </location>
</feature>
<evidence type="ECO:0000256" key="8">
    <source>
        <dbReference type="RuleBase" id="RU003755"/>
    </source>
</evidence>
<keyword evidence="11" id="KW-1185">Reference proteome</keyword>
<dbReference type="InterPro" id="IPR036259">
    <property type="entry name" value="MFS_trans_sf"/>
</dbReference>
<keyword evidence="6 9" id="KW-1133">Transmembrane helix</keyword>
<feature type="transmembrane region" description="Helical" evidence="9">
    <location>
        <begin position="157"/>
        <end position="181"/>
    </location>
</feature>
<dbReference type="Gene3D" id="1.20.1250.20">
    <property type="entry name" value="MFS general substrate transporter like domains"/>
    <property type="match status" value="1"/>
</dbReference>
<evidence type="ECO:0000256" key="2">
    <source>
        <dbReference type="ARBA" id="ARBA00022448"/>
    </source>
</evidence>
<feature type="transmembrane region" description="Helical" evidence="9">
    <location>
        <begin position="373"/>
        <end position="392"/>
    </location>
</feature>
<feature type="transmembrane region" description="Helical" evidence="9">
    <location>
        <begin position="187"/>
        <end position="204"/>
    </location>
</feature>
<dbReference type="GO" id="GO:0006857">
    <property type="term" value="P:oligopeptide transport"/>
    <property type="evidence" value="ECO:0007669"/>
    <property type="project" value="InterPro"/>
</dbReference>
<keyword evidence="4 8" id="KW-0812">Transmembrane</keyword>
<comment type="subcellular location">
    <subcellularLocation>
        <location evidence="1">Cell membrane</location>
        <topology evidence="1">Multi-pass membrane protein</topology>
    </subcellularLocation>
    <subcellularLocation>
        <location evidence="8">Membrane</location>
        <topology evidence="8">Multi-pass membrane protein</topology>
    </subcellularLocation>
</comment>
<evidence type="ECO:0000256" key="7">
    <source>
        <dbReference type="ARBA" id="ARBA00023136"/>
    </source>
</evidence>
<dbReference type="PROSITE" id="PS01023">
    <property type="entry name" value="PTR2_2"/>
    <property type="match status" value="1"/>
</dbReference>
<keyword evidence="5" id="KW-0571">Peptide transport</keyword>
<feature type="transmembrane region" description="Helical" evidence="9">
    <location>
        <begin position="238"/>
        <end position="257"/>
    </location>
</feature>
<evidence type="ECO:0000313" key="10">
    <source>
        <dbReference type="EMBL" id="NAS12814.1"/>
    </source>
</evidence>
<dbReference type="EMBL" id="WXYO01000005">
    <property type="protein sequence ID" value="NAS12814.1"/>
    <property type="molecule type" value="Genomic_DNA"/>
</dbReference>
<keyword evidence="5" id="KW-0653">Protein transport</keyword>
<dbReference type="InterPro" id="IPR050171">
    <property type="entry name" value="MFS_Transporters"/>
</dbReference>
<dbReference type="PANTHER" id="PTHR23517:SF15">
    <property type="entry name" value="PROTON-DEPENDENT OLIGOPEPTIDE FAMILY TRANSPORT PROTEIN"/>
    <property type="match status" value="1"/>
</dbReference>
<dbReference type="PROSITE" id="PS01022">
    <property type="entry name" value="PTR2_1"/>
    <property type="match status" value="1"/>
</dbReference>
<dbReference type="InterPro" id="IPR000109">
    <property type="entry name" value="POT_fam"/>
</dbReference>
<dbReference type="SUPFAM" id="SSF103473">
    <property type="entry name" value="MFS general substrate transporter"/>
    <property type="match status" value="1"/>
</dbReference>
<organism evidence="10 11">
    <name type="scientific">Poritiphilus flavus</name>
    <dbReference type="NCBI Taxonomy" id="2697053"/>
    <lineage>
        <taxon>Bacteria</taxon>
        <taxon>Pseudomonadati</taxon>
        <taxon>Bacteroidota</taxon>
        <taxon>Flavobacteriia</taxon>
        <taxon>Flavobacteriales</taxon>
        <taxon>Flavobacteriaceae</taxon>
        <taxon>Poritiphilus</taxon>
    </lineage>
</organism>
<keyword evidence="2 8" id="KW-0813">Transport</keyword>
<feature type="transmembrane region" description="Helical" evidence="9">
    <location>
        <begin position="126"/>
        <end position="145"/>
    </location>
</feature>
<dbReference type="GO" id="GO:0005886">
    <property type="term" value="C:plasma membrane"/>
    <property type="evidence" value="ECO:0007669"/>
    <property type="project" value="UniProtKB-SubCell"/>
</dbReference>
<feature type="transmembrane region" description="Helical" evidence="9">
    <location>
        <begin position="439"/>
        <end position="460"/>
    </location>
</feature>
<evidence type="ECO:0000256" key="6">
    <source>
        <dbReference type="ARBA" id="ARBA00022989"/>
    </source>
</evidence>
<dbReference type="Pfam" id="PF00854">
    <property type="entry name" value="PTR2"/>
    <property type="match status" value="1"/>
</dbReference>
<dbReference type="CDD" id="cd17346">
    <property type="entry name" value="MFS_DtpA_like"/>
    <property type="match status" value="1"/>
</dbReference>
<feature type="transmembrane region" description="Helical" evidence="9">
    <location>
        <begin position="404"/>
        <end position="427"/>
    </location>
</feature>
<dbReference type="InterPro" id="IPR005279">
    <property type="entry name" value="Dipep/tripep_permease"/>
</dbReference>
<evidence type="ECO:0000256" key="1">
    <source>
        <dbReference type="ARBA" id="ARBA00004651"/>
    </source>
</evidence>
<comment type="similarity">
    <text evidence="8">Belongs to the major facilitator superfamily. Proton-dependent oligopeptide transporter (POT/PTR) (TC 2.A.17) family.</text>
</comment>
<accession>A0A6L9EDG3</accession>
<evidence type="ECO:0000256" key="9">
    <source>
        <dbReference type="SAM" id="Phobius"/>
    </source>
</evidence>
<dbReference type="GO" id="GO:1904680">
    <property type="term" value="F:peptide transmembrane transporter activity"/>
    <property type="evidence" value="ECO:0007669"/>
    <property type="project" value="InterPro"/>
</dbReference>
<feature type="transmembrane region" description="Helical" evidence="9">
    <location>
        <begin position="472"/>
        <end position="491"/>
    </location>
</feature>
<evidence type="ECO:0000256" key="5">
    <source>
        <dbReference type="ARBA" id="ARBA00022856"/>
    </source>
</evidence>
<feature type="transmembrane region" description="Helical" evidence="9">
    <location>
        <begin position="66"/>
        <end position="87"/>
    </location>
</feature>
<reference evidence="10 11" key="1">
    <citation type="submission" date="2020-01" db="EMBL/GenBank/DDBJ databases">
        <title>Bacteria diversity of Porities sp.</title>
        <authorList>
            <person name="Wang G."/>
        </authorList>
    </citation>
    <scope>NUCLEOTIDE SEQUENCE [LARGE SCALE GENOMIC DNA]</scope>
    <source>
        <strain evidence="10 11">R33</strain>
    </source>
</reference>
<evidence type="ECO:0000256" key="4">
    <source>
        <dbReference type="ARBA" id="ARBA00022692"/>
    </source>
</evidence>
<dbReference type="RefSeq" id="WP_161435840.1">
    <property type="nucleotide sequence ID" value="NZ_WXYO01000005.1"/>
</dbReference>
<dbReference type="NCBIfam" id="TIGR00924">
    <property type="entry name" value="yjdL_sub1_fam"/>
    <property type="match status" value="1"/>
</dbReference>
<sequence>MANTLRPAHQRELFGHPVGLYVLFFTEMWERFSYYGMRALLTLYMTAQTLENDPQSGLGWTSTEALALYGWYTMLVYVMGIPGGFIADRIIGQKKAVTIGAILLTCGHGVLAIDAVWAYYTGLGLVILGVGMLKPNISTMVGGLYKPNDIRRDKGFSIFYVGINLGSFIASLSVGLVAAVYGWHSGFGLAGIGMLMGLLVYLYGQRFLTHVGNEPTVEEKSSDISLSTLFGQLLKSPLQLGIVVVLLALSLYAGFTFEGPDHWGYGALFIVLSLITGMMMMIYKNLNGQVEKDRYVVLLLSLLMVMVFWGCFEQMGGLMNLYAQEKTNRMFLGWEVPAAWFQGANAGFIILLAVAIANFWARRKLKGKEASSLFKMGVGIIIMGIGFVYMVFASLQYESEGSSAMYWLVLAYLFHTIGELCLSPVSLSFFTKLAPARYMALMMGVYWAATGLGNKVAGIIGESSVKAGELKVFGGLFVFAVLFGVLVLLLLKPLKRLTHGAEDQETVLAREATEEVEMADR</sequence>
<dbReference type="Proteomes" id="UP000475249">
    <property type="component" value="Unassembled WGS sequence"/>
</dbReference>